<evidence type="ECO:0000256" key="5">
    <source>
        <dbReference type="SAM" id="Coils"/>
    </source>
</evidence>
<evidence type="ECO:0000256" key="3">
    <source>
        <dbReference type="ARBA" id="ARBA00023026"/>
    </source>
</evidence>
<name>A0A3R8XE23_PRORE</name>
<dbReference type="EMBL" id="ABEXCJ040000009">
    <property type="protein sequence ID" value="ELR5219197.1"/>
    <property type="molecule type" value="Genomic_DNA"/>
</dbReference>
<feature type="transmembrane region" description="Helical" evidence="7">
    <location>
        <begin position="363"/>
        <end position="381"/>
    </location>
</feature>
<dbReference type="OrthoDB" id="6454997at2"/>
<evidence type="ECO:0000313" key="9">
    <source>
        <dbReference type="EMBL" id="ELR5219197.1"/>
    </source>
</evidence>
<dbReference type="AlphaFoldDB" id="A0A3R8XE23"/>
<dbReference type="RefSeq" id="WP_125891803.1">
    <property type="nucleotide sequence ID" value="NZ_RHRR02000001.1"/>
</dbReference>
<keyword evidence="2" id="KW-1043">Host membrane</keyword>
<proteinExistence type="inferred from homology"/>
<keyword evidence="7" id="KW-1133">Transmembrane helix</keyword>
<sequence>MGPITNSSNERINNIHTFLQGSNPIGLGDESIKAVLALEMACEELASTEQMKRSRIENAPQLPAPKNNLSVMFKAAAAKEEKLSLKTEGFNATSVLVGSLTTLRQLLHEGNISELANRLQLMNIESNALREKGNDLLNSFVNHTDKTNALNNEASALIQERAESKARLAHLQSQQGGNQEKIKQQIAAENTKITNLGTKIDDLLELAGNYAKDASEKANKLNQFIDAAPRRVEIDGEKWENALALLTMLTGQLKKAMNEDSIRNMKEQEAVMATINEASRKDSDKKAKEAEEAQRKADEANKAASCTSKIFSYVMLAVSVIATVATFGAAAPLTLAVAAIGIAISVADIVLEETGQSSLMQMLASEISSAVTDMLMTFGVPEEKAKQIGSIVGMIMAAIAFLALSLASMSSFVKNIGNIATNAVKMLAKNAGTLLKSIIKSMPNGLMNALGNIANGAGKVGKSADNMAVLTKFSKLADSVDDLQQAVKTTTKVAQKADDMRDIAKAADKVADQTDSIADITKSSDKAVDTVKTQSVAAARLEVGMKGTGAALTVANTATTGGLNLHAAGQIRDMKEMLAGLMLNSESIQVLDELLKNLLKSMSQNHEKFEEMFSGMLTSLNQSGQAKANMLKTARFA</sequence>
<dbReference type="Pfam" id="PF04888">
    <property type="entry name" value="SseC"/>
    <property type="match status" value="1"/>
</dbReference>
<feature type="domain" description="Translocator protein BipB-like C-terminal" evidence="8">
    <location>
        <begin position="251"/>
        <end position="631"/>
    </location>
</feature>
<evidence type="ECO:0000256" key="7">
    <source>
        <dbReference type="SAM" id="Phobius"/>
    </source>
</evidence>
<gene>
    <name evidence="10" type="primary">sctE</name>
    <name evidence="10" type="ORF">M0K77_003743</name>
    <name evidence="9" type="ORF">M0K77_RS18715</name>
</gene>
<keyword evidence="5" id="KW-0175">Coiled coil</keyword>
<protein>
    <submittedName>
        <fullName evidence="10">Type III secretion system translocon subunit SctE</fullName>
    </submittedName>
</protein>
<feature type="coiled-coil region" evidence="5">
    <location>
        <begin position="112"/>
        <end position="174"/>
    </location>
</feature>
<feature type="transmembrane region" description="Helical" evidence="7">
    <location>
        <begin position="387"/>
        <end position="407"/>
    </location>
</feature>
<evidence type="ECO:0000256" key="6">
    <source>
        <dbReference type="SAM" id="MobiDB-lite"/>
    </source>
</evidence>
<comment type="caution">
    <text evidence="10">The sequence shown here is derived from an EMBL/GenBank/DDBJ whole genome shotgun (WGS) entry which is preliminary data.</text>
</comment>
<evidence type="ECO:0000259" key="8">
    <source>
        <dbReference type="Pfam" id="PF04888"/>
    </source>
</evidence>
<dbReference type="GO" id="GO:0033644">
    <property type="term" value="C:host cell membrane"/>
    <property type="evidence" value="ECO:0007669"/>
    <property type="project" value="UniProtKB-SubCell"/>
</dbReference>
<keyword evidence="7" id="KW-0472">Membrane</keyword>
<comment type="subcellular location">
    <subcellularLocation>
        <location evidence="1">Host membrane</location>
        <topology evidence="1">Multi-pass membrane protein</topology>
    </subcellularLocation>
</comment>
<evidence type="ECO:0000256" key="4">
    <source>
        <dbReference type="ARBA" id="ARBA00035640"/>
    </source>
</evidence>
<accession>A0A3R8XE23</accession>
<reference evidence="10" key="1">
    <citation type="submission" date="2024-02" db="EMBL/GenBank/DDBJ databases">
        <authorList>
            <consortium name="Clinical and Environmental Microbiology Branch: Whole genome sequencing antimicrobial resistance pathogens in the healthcare setting"/>
        </authorList>
    </citation>
    <scope>NUCLEOTIDE SEQUENCE</scope>
    <source>
        <strain evidence="10">2020QW-00022</strain>
    </source>
</reference>
<evidence type="ECO:0000313" key="10">
    <source>
        <dbReference type="EMBL" id="EMR4591384.1"/>
    </source>
</evidence>
<dbReference type="InterPro" id="IPR006972">
    <property type="entry name" value="BipB-like_C"/>
</dbReference>
<keyword evidence="3" id="KW-0843">Virulence</keyword>
<organism evidence="10">
    <name type="scientific">Providencia rettgeri</name>
    <dbReference type="NCBI Taxonomy" id="587"/>
    <lineage>
        <taxon>Bacteria</taxon>
        <taxon>Pseudomonadati</taxon>
        <taxon>Pseudomonadota</taxon>
        <taxon>Gammaproteobacteria</taxon>
        <taxon>Enterobacterales</taxon>
        <taxon>Morganellaceae</taxon>
        <taxon>Providencia</taxon>
    </lineage>
</organism>
<evidence type="ECO:0000256" key="1">
    <source>
        <dbReference type="ARBA" id="ARBA00004301"/>
    </source>
</evidence>
<feature type="region of interest" description="Disordered" evidence="6">
    <location>
        <begin position="278"/>
        <end position="299"/>
    </location>
</feature>
<evidence type="ECO:0000256" key="2">
    <source>
        <dbReference type="ARBA" id="ARBA00022870"/>
    </source>
</evidence>
<feature type="transmembrane region" description="Helical" evidence="7">
    <location>
        <begin position="310"/>
        <end position="327"/>
    </location>
</feature>
<keyword evidence="7" id="KW-0812">Transmembrane</keyword>
<comment type="similarity">
    <text evidence="4">Belongs to the SctE/SipB/YopB family.</text>
</comment>
<dbReference type="EMBL" id="ABEXCJ050000009">
    <property type="protein sequence ID" value="EMR4591384.1"/>
    <property type="molecule type" value="Genomic_DNA"/>
</dbReference>